<evidence type="ECO:0000256" key="4">
    <source>
        <dbReference type="ARBA" id="ARBA00022989"/>
    </source>
</evidence>
<feature type="transmembrane region" description="Helical" evidence="6">
    <location>
        <begin position="69"/>
        <end position="91"/>
    </location>
</feature>
<feature type="transmembrane region" description="Helical" evidence="6">
    <location>
        <begin position="132"/>
        <end position="151"/>
    </location>
</feature>
<feature type="transmembrane region" description="Helical" evidence="6">
    <location>
        <begin position="158"/>
        <end position="179"/>
    </location>
</feature>
<keyword evidence="5 6" id="KW-0472">Membrane</keyword>
<feature type="transmembrane region" description="Helical" evidence="6">
    <location>
        <begin position="39"/>
        <end position="63"/>
    </location>
</feature>
<dbReference type="CDD" id="cd06580">
    <property type="entry name" value="TM_PBP1_transp_TpRbsC_like"/>
    <property type="match status" value="1"/>
</dbReference>
<evidence type="ECO:0000313" key="8">
    <source>
        <dbReference type="Proteomes" id="UP000297646"/>
    </source>
</evidence>
<evidence type="ECO:0000256" key="3">
    <source>
        <dbReference type="ARBA" id="ARBA00022692"/>
    </source>
</evidence>
<comment type="subcellular location">
    <subcellularLocation>
        <location evidence="1">Cell membrane</location>
        <topology evidence="1">Multi-pass membrane protein</topology>
    </subcellularLocation>
</comment>
<sequence>MSLETILQLVISSTLVYSAPLIFTALGGTFSERAGVVNVGLEGTMIMGAFAGVVFNLTFAGQFGGFTPWLGLLAGAVIGLIFSLLHAVATVTLRADHIVSGTVMNLMAPALGVYLIKLMYGKGQTSMIAENFGYWNVPVLSKIPVIGTIFFTKTSSTAWVAIIIAFVASWVLFKTRFGLRLRSVGENPQAADTLGLNVYALRYTGVLISGVLGGIGGALFAQSIAGNFSASTIVGQGFMSMAAMIFGRWNPVGAMAAALFFGFSQSMAIVGAQLPVLNQVPSVYLQVAPYVFTVLILVVFFAKSKAPAADGVNYIKSV</sequence>
<protein>
    <submittedName>
        <fullName evidence="7">Sugar ABC transporter permease</fullName>
    </submittedName>
</protein>
<dbReference type="RefSeq" id="WP_135520534.1">
    <property type="nucleotide sequence ID" value="NZ_PVSN01000069.1"/>
</dbReference>
<dbReference type="InterPro" id="IPR001851">
    <property type="entry name" value="ABC_transp_permease"/>
</dbReference>
<dbReference type="OrthoDB" id="9792579at2"/>
<feature type="transmembrane region" description="Helical" evidence="6">
    <location>
        <begin position="103"/>
        <end position="120"/>
    </location>
</feature>
<keyword evidence="2" id="KW-1003">Cell membrane</keyword>
<dbReference type="EMBL" id="PVSN01000069">
    <property type="protein sequence ID" value="TGE71127.1"/>
    <property type="molecule type" value="Genomic_DNA"/>
</dbReference>
<dbReference type="PANTHER" id="PTHR43370">
    <property type="entry name" value="SUGAR ABC TRANSPORTER INTEGRAL MEMBRANE PROTEIN-RELATED"/>
    <property type="match status" value="1"/>
</dbReference>
<proteinExistence type="predicted"/>
<dbReference type="GO" id="GO:0005886">
    <property type="term" value="C:plasma membrane"/>
    <property type="evidence" value="ECO:0007669"/>
    <property type="project" value="UniProtKB-SubCell"/>
</dbReference>
<dbReference type="Proteomes" id="UP000297646">
    <property type="component" value="Unassembled WGS sequence"/>
</dbReference>
<dbReference type="GO" id="GO:0022857">
    <property type="term" value="F:transmembrane transporter activity"/>
    <property type="evidence" value="ECO:0007669"/>
    <property type="project" value="InterPro"/>
</dbReference>
<keyword evidence="3 6" id="KW-0812">Transmembrane</keyword>
<evidence type="ECO:0000256" key="6">
    <source>
        <dbReference type="SAM" id="Phobius"/>
    </source>
</evidence>
<feature type="transmembrane region" description="Helical" evidence="6">
    <location>
        <begin position="252"/>
        <end position="271"/>
    </location>
</feature>
<keyword evidence="4 6" id="KW-1133">Transmembrane helix</keyword>
<reference evidence="7 8" key="1">
    <citation type="submission" date="2018-03" db="EMBL/GenBank/DDBJ databases">
        <title>Genome sequencing of Weissella confusa isolates.</title>
        <authorList>
            <person name="Kajala I."/>
            <person name="Baruah R."/>
            <person name="Bergsveinson J."/>
            <person name="Juvonen R."/>
            <person name="Ziola B."/>
        </authorList>
    </citation>
    <scope>NUCLEOTIDE SEQUENCE [LARGE SCALE GENOMIC DNA]</scope>
    <source>
        <strain evidence="7 8">VTT E-062653</strain>
    </source>
</reference>
<feature type="transmembrane region" description="Helical" evidence="6">
    <location>
        <begin position="6"/>
        <end position="27"/>
    </location>
</feature>
<dbReference type="AlphaFoldDB" id="A0A4Z0RTF9"/>
<feature type="transmembrane region" description="Helical" evidence="6">
    <location>
        <begin position="199"/>
        <end position="221"/>
    </location>
</feature>
<dbReference type="Pfam" id="PF02653">
    <property type="entry name" value="BPD_transp_2"/>
    <property type="match status" value="1"/>
</dbReference>
<name>A0A4Z0RTF9_WEICO</name>
<feature type="transmembrane region" description="Helical" evidence="6">
    <location>
        <begin position="283"/>
        <end position="302"/>
    </location>
</feature>
<evidence type="ECO:0000256" key="5">
    <source>
        <dbReference type="ARBA" id="ARBA00023136"/>
    </source>
</evidence>
<organism evidence="7 8">
    <name type="scientific">Weissella confusa</name>
    <name type="common">Lactobacillus confusus</name>
    <dbReference type="NCBI Taxonomy" id="1583"/>
    <lineage>
        <taxon>Bacteria</taxon>
        <taxon>Bacillati</taxon>
        <taxon>Bacillota</taxon>
        <taxon>Bacilli</taxon>
        <taxon>Lactobacillales</taxon>
        <taxon>Lactobacillaceae</taxon>
        <taxon>Weissella</taxon>
    </lineage>
</organism>
<feature type="transmembrane region" description="Helical" evidence="6">
    <location>
        <begin position="228"/>
        <end position="246"/>
    </location>
</feature>
<dbReference type="PANTHER" id="PTHR43370:SF1">
    <property type="entry name" value="GUANOSINE ABC TRANSPORTER PERMEASE PROTEIN NUPQ"/>
    <property type="match status" value="1"/>
</dbReference>
<evidence type="ECO:0000313" key="7">
    <source>
        <dbReference type="EMBL" id="TGE71127.1"/>
    </source>
</evidence>
<evidence type="ECO:0000256" key="2">
    <source>
        <dbReference type="ARBA" id="ARBA00022475"/>
    </source>
</evidence>
<evidence type="ECO:0000256" key="1">
    <source>
        <dbReference type="ARBA" id="ARBA00004651"/>
    </source>
</evidence>
<accession>A0A4Z0RTF9</accession>
<comment type="caution">
    <text evidence="7">The sequence shown here is derived from an EMBL/GenBank/DDBJ whole genome shotgun (WGS) entry which is preliminary data.</text>
</comment>
<gene>
    <name evidence="7" type="ORF">C6P11_09265</name>
</gene>